<organism evidence="3 4">
    <name type="scientific">Candidatus Liptonbacteria bacterium RIFCSPLOWO2_12_FULL_60_15</name>
    <dbReference type="NCBI Taxonomy" id="1798653"/>
    <lineage>
        <taxon>Bacteria</taxon>
        <taxon>Candidatus Liptoniibacteriota</taxon>
    </lineage>
</organism>
<proteinExistence type="predicted"/>
<feature type="region of interest" description="Disordered" evidence="1">
    <location>
        <begin position="153"/>
        <end position="180"/>
    </location>
</feature>
<reference evidence="3 4" key="1">
    <citation type="journal article" date="2016" name="Nat. Commun.">
        <title>Thousands of microbial genomes shed light on interconnected biogeochemical processes in an aquifer system.</title>
        <authorList>
            <person name="Anantharaman K."/>
            <person name="Brown C.T."/>
            <person name="Hug L.A."/>
            <person name="Sharon I."/>
            <person name="Castelle C.J."/>
            <person name="Probst A.J."/>
            <person name="Thomas B.C."/>
            <person name="Singh A."/>
            <person name="Wilkins M.J."/>
            <person name="Karaoz U."/>
            <person name="Brodie E.L."/>
            <person name="Williams K.H."/>
            <person name="Hubbard S.S."/>
            <person name="Banfield J.F."/>
        </authorList>
    </citation>
    <scope>NUCLEOTIDE SEQUENCE [LARGE SCALE GENOMIC DNA]</scope>
</reference>
<evidence type="ECO:0000313" key="4">
    <source>
        <dbReference type="Proteomes" id="UP000179281"/>
    </source>
</evidence>
<gene>
    <name evidence="3" type="ORF">A3G64_01835</name>
</gene>
<evidence type="ECO:0000256" key="2">
    <source>
        <dbReference type="SAM" id="Phobius"/>
    </source>
</evidence>
<evidence type="ECO:0000313" key="3">
    <source>
        <dbReference type="EMBL" id="OGZ02555.1"/>
    </source>
</evidence>
<keyword evidence="2" id="KW-1133">Transmembrane helix</keyword>
<dbReference type="Proteomes" id="UP000179281">
    <property type="component" value="Unassembled WGS sequence"/>
</dbReference>
<feature type="transmembrane region" description="Helical" evidence="2">
    <location>
        <begin position="37"/>
        <end position="56"/>
    </location>
</feature>
<comment type="caution">
    <text evidence="3">The sequence shown here is derived from an EMBL/GenBank/DDBJ whole genome shotgun (WGS) entry which is preliminary data.</text>
</comment>
<dbReference type="EMBL" id="MHLD01000015">
    <property type="protein sequence ID" value="OGZ02555.1"/>
    <property type="molecule type" value="Genomic_DNA"/>
</dbReference>
<sequence>MLKKSALRKKRDRANFLCAASSIKELFHDASNATIKLMRASILLVLLIMFLAWAPLSYGAEAGDSQGAGLTSGQKWWAPLSVGIVVGGLTVGTLLVAGSITLPWIGAVVITAKIALAAGAAMGLLGGWVTHSVLQEPKQQEEKQSPYRTDFFKKEEASSTPIAPPEDILTPGDNGGPIASCEQDREDCGKLCAPLPETQPFGTGLTKTACLNNCKSEYPCE</sequence>
<keyword evidence="2" id="KW-0472">Membrane</keyword>
<dbReference type="AlphaFoldDB" id="A0A1G2CMF0"/>
<name>A0A1G2CMF0_9BACT</name>
<accession>A0A1G2CMF0</accession>
<keyword evidence="2" id="KW-0812">Transmembrane</keyword>
<feature type="transmembrane region" description="Helical" evidence="2">
    <location>
        <begin position="76"/>
        <end position="97"/>
    </location>
</feature>
<feature type="transmembrane region" description="Helical" evidence="2">
    <location>
        <begin position="104"/>
        <end position="129"/>
    </location>
</feature>
<evidence type="ECO:0000256" key="1">
    <source>
        <dbReference type="SAM" id="MobiDB-lite"/>
    </source>
</evidence>
<protein>
    <submittedName>
        <fullName evidence="3">Uncharacterized protein</fullName>
    </submittedName>
</protein>